<keyword evidence="5" id="KW-0812">Transmembrane</keyword>
<dbReference type="Proteomes" id="UP000787419">
    <property type="component" value="Unassembled WGS sequence"/>
</dbReference>
<dbReference type="InterPro" id="IPR014327">
    <property type="entry name" value="RNA_pol_sigma70_bacteroid"/>
</dbReference>
<keyword evidence="5" id="KW-1133">Transmembrane helix</keyword>
<dbReference type="InterPro" id="IPR013249">
    <property type="entry name" value="RNA_pol_sigma70_r4_t2"/>
</dbReference>
<dbReference type="InterPro" id="IPR013324">
    <property type="entry name" value="RNA_pol_sigma_r3/r4-like"/>
</dbReference>
<evidence type="ECO:0000256" key="2">
    <source>
        <dbReference type="ARBA" id="ARBA00023015"/>
    </source>
</evidence>
<name>A0A9D5X0P8_9BACT</name>
<keyword evidence="2" id="KW-0805">Transcription regulation</keyword>
<evidence type="ECO:0000256" key="1">
    <source>
        <dbReference type="ARBA" id="ARBA00010641"/>
    </source>
</evidence>
<evidence type="ECO:0000256" key="3">
    <source>
        <dbReference type="ARBA" id="ARBA00023082"/>
    </source>
</evidence>
<evidence type="ECO:0000256" key="5">
    <source>
        <dbReference type="SAM" id="Phobius"/>
    </source>
</evidence>
<dbReference type="GO" id="GO:0016987">
    <property type="term" value="F:sigma factor activity"/>
    <property type="evidence" value="ECO:0007669"/>
    <property type="project" value="UniProtKB-KW"/>
</dbReference>
<comment type="caution">
    <text evidence="8">The sequence shown here is derived from an EMBL/GenBank/DDBJ whole genome shotgun (WGS) entry which is preliminary data.</text>
</comment>
<organism evidence="8 9">
    <name type="scientific">Prevotella nigrescens</name>
    <dbReference type="NCBI Taxonomy" id="28133"/>
    <lineage>
        <taxon>Bacteria</taxon>
        <taxon>Pseudomonadati</taxon>
        <taxon>Bacteroidota</taxon>
        <taxon>Bacteroidia</taxon>
        <taxon>Bacteroidales</taxon>
        <taxon>Prevotellaceae</taxon>
        <taxon>Prevotella</taxon>
    </lineage>
</organism>
<evidence type="ECO:0000256" key="4">
    <source>
        <dbReference type="ARBA" id="ARBA00023163"/>
    </source>
</evidence>
<dbReference type="Pfam" id="PF08281">
    <property type="entry name" value="Sigma70_r4_2"/>
    <property type="match status" value="1"/>
</dbReference>
<keyword evidence="5" id="KW-0472">Membrane</keyword>
<dbReference type="InterPro" id="IPR036388">
    <property type="entry name" value="WH-like_DNA-bd_sf"/>
</dbReference>
<proteinExistence type="inferred from homology"/>
<dbReference type="GO" id="GO:0003677">
    <property type="term" value="F:DNA binding"/>
    <property type="evidence" value="ECO:0007669"/>
    <property type="project" value="InterPro"/>
</dbReference>
<dbReference type="EMBL" id="JABZTM010000097">
    <property type="protein sequence ID" value="MBF1447397.1"/>
    <property type="molecule type" value="Genomic_DNA"/>
</dbReference>
<gene>
    <name evidence="8" type="ORF">HXN55_08465</name>
</gene>
<dbReference type="SUPFAM" id="SSF88946">
    <property type="entry name" value="Sigma2 domain of RNA polymerase sigma factors"/>
    <property type="match status" value="1"/>
</dbReference>
<dbReference type="Gene3D" id="1.10.10.10">
    <property type="entry name" value="Winged helix-like DNA-binding domain superfamily/Winged helix DNA-binding domain"/>
    <property type="match status" value="1"/>
</dbReference>
<dbReference type="PANTHER" id="PTHR43133">
    <property type="entry name" value="RNA POLYMERASE ECF-TYPE SIGMA FACTO"/>
    <property type="match status" value="1"/>
</dbReference>
<dbReference type="NCBIfam" id="TIGR02985">
    <property type="entry name" value="Sig70_bacteroi1"/>
    <property type="match status" value="1"/>
</dbReference>
<protein>
    <submittedName>
        <fullName evidence="8">RNA polymerase sigma-70 factor</fullName>
    </submittedName>
</protein>
<accession>A0A9D5X0P8</accession>
<dbReference type="InterPro" id="IPR014284">
    <property type="entry name" value="RNA_pol_sigma-70_dom"/>
</dbReference>
<evidence type="ECO:0000259" key="6">
    <source>
        <dbReference type="Pfam" id="PF04542"/>
    </source>
</evidence>
<feature type="transmembrane region" description="Helical" evidence="5">
    <location>
        <begin position="161"/>
        <end position="180"/>
    </location>
</feature>
<dbReference type="Gene3D" id="1.10.1740.10">
    <property type="match status" value="1"/>
</dbReference>
<feature type="domain" description="RNA polymerase sigma factor 70 region 4 type 2" evidence="7">
    <location>
        <begin position="107"/>
        <end position="157"/>
    </location>
</feature>
<dbReference type="RefSeq" id="WP_278490858.1">
    <property type="nucleotide sequence ID" value="NZ_CAJZDG010000035.1"/>
</dbReference>
<dbReference type="InterPro" id="IPR007627">
    <property type="entry name" value="RNA_pol_sigma70_r2"/>
</dbReference>
<dbReference type="Pfam" id="PF04542">
    <property type="entry name" value="Sigma70_r2"/>
    <property type="match status" value="1"/>
</dbReference>
<dbReference type="PANTHER" id="PTHR43133:SF46">
    <property type="entry name" value="RNA POLYMERASE SIGMA-70 FACTOR ECF SUBFAMILY"/>
    <property type="match status" value="1"/>
</dbReference>
<keyword evidence="4" id="KW-0804">Transcription</keyword>
<sequence length="182" mass="21416">MSEKRKEQFKVRFKKYYPMLCKIANGYIADQDDCEDIVQTLFINVWDKQKDALPEEEMLAYMKVAIRNNCLTFLNNNKTYEKVSRDESSLHLIADDSENLPTIDYRQMLENVLQEMPPKCREVFRMSKLQRMKYKEIASRLNISEKTVENHIGKAIKIIRAYIAANPIITTITLFILIVLNL</sequence>
<evidence type="ECO:0000313" key="8">
    <source>
        <dbReference type="EMBL" id="MBF1447397.1"/>
    </source>
</evidence>
<dbReference type="CDD" id="cd06171">
    <property type="entry name" value="Sigma70_r4"/>
    <property type="match status" value="1"/>
</dbReference>
<dbReference type="SUPFAM" id="SSF88659">
    <property type="entry name" value="Sigma3 and sigma4 domains of RNA polymerase sigma factors"/>
    <property type="match status" value="1"/>
</dbReference>
<comment type="similarity">
    <text evidence="1">Belongs to the sigma-70 factor family. ECF subfamily.</text>
</comment>
<evidence type="ECO:0000259" key="7">
    <source>
        <dbReference type="Pfam" id="PF08281"/>
    </source>
</evidence>
<evidence type="ECO:0000313" key="9">
    <source>
        <dbReference type="Proteomes" id="UP000787419"/>
    </source>
</evidence>
<dbReference type="InterPro" id="IPR013325">
    <property type="entry name" value="RNA_pol_sigma_r2"/>
</dbReference>
<keyword evidence="3" id="KW-0731">Sigma factor</keyword>
<dbReference type="GO" id="GO:0006352">
    <property type="term" value="P:DNA-templated transcription initiation"/>
    <property type="evidence" value="ECO:0007669"/>
    <property type="project" value="InterPro"/>
</dbReference>
<feature type="domain" description="RNA polymerase sigma-70 region 2" evidence="6">
    <location>
        <begin position="13"/>
        <end position="77"/>
    </location>
</feature>
<dbReference type="InterPro" id="IPR039425">
    <property type="entry name" value="RNA_pol_sigma-70-like"/>
</dbReference>
<reference evidence="8" key="1">
    <citation type="submission" date="2020-04" db="EMBL/GenBank/DDBJ databases">
        <title>Deep metagenomics examines the oral microbiome during advanced dental caries in children, revealing novel taxa and co-occurrences with host molecules.</title>
        <authorList>
            <person name="Baker J.L."/>
            <person name="Morton J.T."/>
            <person name="Dinis M."/>
            <person name="Alvarez R."/>
            <person name="Tran N.C."/>
            <person name="Knight R."/>
            <person name="Edlund A."/>
        </authorList>
    </citation>
    <scope>NUCLEOTIDE SEQUENCE</scope>
    <source>
        <strain evidence="8">JCVI_32_bin.50</strain>
    </source>
</reference>
<dbReference type="AlphaFoldDB" id="A0A9D5X0P8"/>
<dbReference type="NCBIfam" id="TIGR02937">
    <property type="entry name" value="sigma70-ECF"/>
    <property type="match status" value="1"/>
</dbReference>